<gene>
    <name evidence="2" type="primary">yars_3</name>
    <name evidence="2" type="ORF">N1851_002842</name>
</gene>
<evidence type="ECO:0000313" key="3">
    <source>
        <dbReference type="Proteomes" id="UP001174136"/>
    </source>
</evidence>
<keyword evidence="3" id="KW-1185">Reference proteome</keyword>
<dbReference type="Gene3D" id="1.10.240.10">
    <property type="entry name" value="Tyrosyl-Transfer RNA Synthetase"/>
    <property type="match status" value="1"/>
</dbReference>
<proteinExistence type="predicted"/>
<evidence type="ECO:0000256" key="1">
    <source>
        <dbReference type="SAM" id="MobiDB-lite"/>
    </source>
</evidence>
<protein>
    <submittedName>
        <fullName evidence="2">Tyrosine--tRNA ligase, cytoplasmic</fullName>
    </submittedName>
</protein>
<reference evidence="2" key="1">
    <citation type="journal article" date="2023" name="Front. Mar. Sci.">
        <title>A new Merluccius polli reference genome to investigate the effects of global change in West African waters.</title>
        <authorList>
            <person name="Mateo J.L."/>
            <person name="Blanco-Fernandez C."/>
            <person name="Garcia-Vazquez E."/>
            <person name="Machado-Schiaffino G."/>
        </authorList>
    </citation>
    <scope>NUCLEOTIDE SEQUENCE</scope>
    <source>
        <strain evidence="2">C29</strain>
        <tissue evidence="2">Fin</tissue>
    </source>
</reference>
<evidence type="ECO:0000313" key="2">
    <source>
        <dbReference type="EMBL" id="KAK0154850.1"/>
    </source>
</evidence>
<dbReference type="AlphaFoldDB" id="A0AA47PAR8"/>
<sequence>MIAHPPQVCSLTQPRVSSVWPGDLKASVEVALNKLLHPIRKKSETPELRKLSNTAYPDPSKTSVSSELDNEVNDWTREETEPGDTPITGG</sequence>
<keyword evidence="2" id="KW-0436">Ligase</keyword>
<accession>A0AA47PAR8</accession>
<name>A0AA47PAR8_MERPO</name>
<dbReference type="Proteomes" id="UP001174136">
    <property type="component" value="Unassembled WGS sequence"/>
</dbReference>
<comment type="caution">
    <text evidence="2">The sequence shown here is derived from an EMBL/GenBank/DDBJ whole genome shotgun (WGS) entry which is preliminary data.</text>
</comment>
<dbReference type="EMBL" id="JAOPHQ010000331">
    <property type="protein sequence ID" value="KAK0154850.1"/>
    <property type="molecule type" value="Genomic_DNA"/>
</dbReference>
<organism evidence="2 3">
    <name type="scientific">Merluccius polli</name>
    <name type="common">Benguela hake</name>
    <name type="synonym">Merluccius cadenati</name>
    <dbReference type="NCBI Taxonomy" id="89951"/>
    <lineage>
        <taxon>Eukaryota</taxon>
        <taxon>Metazoa</taxon>
        <taxon>Chordata</taxon>
        <taxon>Craniata</taxon>
        <taxon>Vertebrata</taxon>
        <taxon>Euteleostomi</taxon>
        <taxon>Actinopterygii</taxon>
        <taxon>Neopterygii</taxon>
        <taxon>Teleostei</taxon>
        <taxon>Neoteleostei</taxon>
        <taxon>Acanthomorphata</taxon>
        <taxon>Zeiogadaria</taxon>
        <taxon>Gadariae</taxon>
        <taxon>Gadiformes</taxon>
        <taxon>Gadoidei</taxon>
        <taxon>Merlucciidae</taxon>
        <taxon>Merluccius</taxon>
    </lineage>
</organism>
<feature type="region of interest" description="Disordered" evidence="1">
    <location>
        <begin position="46"/>
        <end position="90"/>
    </location>
</feature>
<dbReference type="GO" id="GO:0016874">
    <property type="term" value="F:ligase activity"/>
    <property type="evidence" value="ECO:0007669"/>
    <property type="project" value="UniProtKB-KW"/>
</dbReference>
<feature type="compositionally biased region" description="Polar residues" evidence="1">
    <location>
        <begin position="51"/>
        <end position="67"/>
    </location>
</feature>